<dbReference type="PANTHER" id="PTHR33166">
    <property type="entry name" value="GAG_P30 DOMAIN-CONTAINING PROTEIN"/>
    <property type="match status" value="1"/>
</dbReference>
<name>A0A3M0J5C0_HIRRU</name>
<organism evidence="2 3">
    <name type="scientific">Hirundo rustica rustica</name>
    <dbReference type="NCBI Taxonomy" id="333673"/>
    <lineage>
        <taxon>Eukaryota</taxon>
        <taxon>Metazoa</taxon>
        <taxon>Chordata</taxon>
        <taxon>Craniata</taxon>
        <taxon>Vertebrata</taxon>
        <taxon>Euteleostomi</taxon>
        <taxon>Archelosauria</taxon>
        <taxon>Archosauria</taxon>
        <taxon>Dinosauria</taxon>
        <taxon>Saurischia</taxon>
        <taxon>Theropoda</taxon>
        <taxon>Coelurosauria</taxon>
        <taxon>Aves</taxon>
        <taxon>Neognathae</taxon>
        <taxon>Neoaves</taxon>
        <taxon>Telluraves</taxon>
        <taxon>Australaves</taxon>
        <taxon>Passeriformes</taxon>
        <taxon>Sylvioidea</taxon>
        <taxon>Hirundinidae</taxon>
        <taxon>Hirundo</taxon>
    </lineage>
</organism>
<gene>
    <name evidence="2" type="ORF">DUI87_27350</name>
</gene>
<feature type="domain" description="Core shell protein Gag P30" evidence="1">
    <location>
        <begin position="171"/>
        <end position="224"/>
    </location>
</feature>
<reference evidence="2 3" key="1">
    <citation type="submission" date="2018-07" db="EMBL/GenBank/DDBJ databases">
        <title>A high quality draft genome assembly of the barn swallow (H. rustica rustica).</title>
        <authorList>
            <person name="Formenti G."/>
            <person name="Chiara M."/>
            <person name="Poveda L."/>
            <person name="Francoijs K.-J."/>
            <person name="Bonisoli-Alquati A."/>
            <person name="Canova L."/>
            <person name="Gianfranceschi L."/>
            <person name="Horner D.S."/>
            <person name="Saino N."/>
        </authorList>
    </citation>
    <scope>NUCLEOTIDE SEQUENCE [LARGE SCALE GENOMIC DNA]</scope>
    <source>
        <strain evidence="2">Chelidonia</strain>
        <tissue evidence="2">Blood</tissue>
    </source>
</reference>
<dbReference type="Proteomes" id="UP000269221">
    <property type="component" value="Unassembled WGS sequence"/>
</dbReference>
<evidence type="ECO:0000313" key="2">
    <source>
        <dbReference type="EMBL" id="RMB96287.1"/>
    </source>
</evidence>
<dbReference type="GO" id="GO:0019068">
    <property type="term" value="P:virion assembly"/>
    <property type="evidence" value="ECO:0007669"/>
    <property type="project" value="InterPro"/>
</dbReference>
<dbReference type="InterPro" id="IPR008919">
    <property type="entry name" value="Retrov_capsid_N"/>
</dbReference>
<dbReference type="Pfam" id="PF02093">
    <property type="entry name" value="Gag_p30"/>
    <property type="match status" value="1"/>
</dbReference>
<dbReference type="InterPro" id="IPR050462">
    <property type="entry name" value="Retroviral_Gag-Pol_poly"/>
</dbReference>
<dbReference type="AlphaFoldDB" id="A0A3M0J5C0"/>
<dbReference type="SUPFAM" id="SSF47836">
    <property type="entry name" value="Retroviral matrix proteins"/>
    <property type="match status" value="1"/>
</dbReference>
<evidence type="ECO:0000259" key="1">
    <source>
        <dbReference type="Pfam" id="PF02093"/>
    </source>
</evidence>
<sequence length="245" mass="28262">MQWPRNGTLNHDIITPMMHYLQENGKWEEIPYLDLFYYLGRRTDWQKECGIMVLTVANEKCRGCENRDQKADYLVKYKTLRKMCPYWSPLVLPHLKPLRKKREQRVGKQRKKGMARVNGIPRYLNETRGHLVSKKGGREGGTHVMAPLREAVGLQGDRVMVKVPFSFSPNDLMIWKQSAGSYREDPDRTARVVKMVIKTQNPDWNDLQVLLDTLMDSTEKEMVFAGYDGKGERNDKVAGGGGNSE</sequence>
<dbReference type="InterPro" id="IPR010999">
    <property type="entry name" value="Retrovr_matrix"/>
</dbReference>
<keyword evidence="3" id="KW-1185">Reference proteome</keyword>
<dbReference type="OrthoDB" id="9630878at2759"/>
<dbReference type="EMBL" id="QRBI01000178">
    <property type="protein sequence ID" value="RMB96287.1"/>
    <property type="molecule type" value="Genomic_DNA"/>
</dbReference>
<evidence type="ECO:0000313" key="3">
    <source>
        <dbReference type="Proteomes" id="UP000269221"/>
    </source>
</evidence>
<protein>
    <recommendedName>
        <fullName evidence="1">Core shell protein Gag P30 domain-containing protein</fullName>
    </recommendedName>
</protein>
<comment type="caution">
    <text evidence="2">The sequence shown here is derived from an EMBL/GenBank/DDBJ whole genome shotgun (WGS) entry which is preliminary data.</text>
</comment>
<dbReference type="Gene3D" id="1.10.375.10">
    <property type="entry name" value="Human Immunodeficiency Virus Type 1 Capsid Protein"/>
    <property type="match status" value="1"/>
</dbReference>
<dbReference type="SUPFAM" id="SSF47943">
    <property type="entry name" value="Retrovirus capsid protein, N-terminal core domain"/>
    <property type="match status" value="1"/>
</dbReference>
<proteinExistence type="predicted"/>
<accession>A0A3M0J5C0</accession>
<dbReference type="InterPro" id="IPR003036">
    <property type="entry name" value="Gag_P30"/>
</dbReference>